<organism evidence="2">
    <name type="scientific">Sipha flava</name>
    <name type="common">yellow sugarcane aphid</name>
    <dbReference type="NCBI Taxonomy" id="143950"/>
    <lineage>
        <taxon>Eukaryota</taxon>
        <taxon>Metazoa</taxon>
        <taxon>Ecdysozoa</taxon>
        <taxon>Arthropoda</taxon>
        <taxon>Hexapoda</taxon>
        <taxon>Insecta</taxon>
        <taxon>Pterygota</taxon>
        <taxon>Neoptera</taxon>
        <taxon>Paraneoptera</taxon>
        <taxon>Hemiptera</taxon>
        <taxon>Sternorrhyncha</taxon>
        <taxon>Aphidomorpha</taxon>
        <taxon>Aphidoidea</taxon>
        <taxon>Aphididae</taxon>
        <taxon>Sipha</taxon>
    </lineage>
</organism>
<feature type="region of interest" description="Disordered" evidence="1">
    <location>
        <begin position="72"/>
        <end position="110"/>
    </location>
</feature>
<gene>
    <name evidence="2" type="ORF">g.6257</name>
</gene>
<evidence type="ECO:0000313" key="2">
    <source>
        <dbReference type="EMBL" id="MBY80164.1"/>
    </source>
</evidence>
<dbReference type="EMBL" id="GGMS01010961">
    <property type="protein sequence ID" value="MBY80164.1"/>
    <property type="molecule type" value="Transcribed_RNA"/>
</dbReference>
<feature type="compositionally biased region" description="Basic residues" evidence="1">
    <location>
        <begin position="81"/>
        <end position="99"/>
    </location>
</feature>
<dbReference type="AlphaFoldDB" id="A0A2S2QR33"/>
<feature type="region of interest" description="Disordered" evidence="1">
    <location>
        <begin position="237"/>
        <end position="269"/>
    </location>
</feature>
<accession>A0A2S2QR33</accession>
<proteinExistence type="predicted"/>
<reference evidence="2" key="1">
    <citation type="submission" date="2018-04" db="EMBL/GenBank/DDBJ databases">
        <title>Transcriptome assembly of Sipha flava.</title>
        <authorList>
            <person name="Scully E.D."/>
            <person name="Geib S.M."/>
            <person name="Palmer N.A."/>
            <person name="Koch K."/>
            <person name="Bradshaw J."/>
            <person name="Heng-Moss T."/>
            <person name="Sarath G."/>
        </authorList>
    </citation>
    <scope>NUCLEOTIDE SEQUENCE</scope>
</reference>
<evidence type="ECO:0000256" key="1">
    <source>
        <dbReference type="SAM" id="MobiDB-lite"/>
    </source>
</evidence>
<protein>
    <submittedName>
        <fullName evidence="2">Uncharacterized protein</fullName>
    </submittedName>
</protein>
<name>A0A2S2QR33_9HEMI</name>
<sequence>MLQGLFCNTSVVERKSNNNNTPTARLVDRHGRRGSYLCAWKRVAKRERDFRCALPSSESPLFGVFVRERRRQPSDTAARRCGGRGRRRGRGTGEKKKKSNTTTKPDGPSGLMTAAAHVLLRPHDGGRARSFARSVANLITCVARSAYTASGASRRASARRVKTPPPVAASSVIRAGNVVSVPERDSVHAANFSARRTTTLHCLRRPLFSPPPPQHGNVFSGNYGRPAVFVLRHRDASPRTGTAVRPTSRFPTANSSIGSLRRVPHPYRR</sequence>
<feature type="compositionally biased region" description="Polar residues" evidence="1">
    <location>
        <begin position="249"/>
        <end position="258"/>
    </location>
</feature>